<accession>A0A815SMH3</accession>
<dbReference type="SUPFAM" id="SSF57424">
    <property type="entry name" value="LDL receptor-like module"/>
    <property type="match status" value="1"/>
</dbReference>
<name>A0A815SMH3_ADIRI</name>
<evidence type="ECO:0000313" key="4">
    <source>
        <dbReference type="Proteomes" id="UP000663852"/>
    </source>
</evidence>
<dbReference type="GO" id="GO:0005886">
    <property type="term" value="C:plasma membrane"/>
    <property type="evidence" value="ECO:0007669"/>
    <property type="project" value="TreeGrafter"/>
</dbReference>
<dbReference type="CDD" id="cd00112">
    <property type="entry name" value="LDLa"/>
    <property type="match status" value="1"/>
</dbReference>
<organism evidence="3 4">
    <name type="scientific">Adineta ricciae</name>
    <name type="common">Rotifer</name>
    <dbReference type="NCBI Taxonomy" id="249248"/>
    <lineage>
        <taxon>Eukaryota</taxon>
        <taxon>Metazoa</taxon>
        <taxon>Spiralia</taxon>
        <taxon>Gnathifera</taxon>
        <taxon>Rotifera</taxon>
        <taxon>Eurotatoria</taxon>
        <taxon>Bdelloidea</taxon>
        <taxon>Adinetida</taxon>
        <taxon>Adinetidae</taxon>
        <taxon>Adineta</taxon>
    </lineage>
</organism>
<sequence>MKVKPNDLLAYSVSIEQADKYAAYLATAVSTSDKNNITLCICTEQNTFDTDRIVEEVTNWHKYHGYGKMQCYETVQCDSGLRCLDWRDICDGKQQCMFGVDEDNYDLLEFNECEPDEYRCSNGMCIPQEYFLDGAFDCMDLTDEILRKSVSLEKVDQTRFQCYFGALHFICDESLCTRDKASCGDGQCSLLINIFYDDPMVFRSATCANLNEYIYKCETYPHMSMWTKPD</sequence>
<dbReference type="InterPro" id="IPR002172">
    <property type="entry name" value="LDrepeatLR_classA_rpt"/>
</dbReference>
<evidence type="ECO:0000313" key="3">
    <source>
        <dbReference type="EMBL" id="CAF1490813.1"/>
    </source>
</evidence>
<reference evidence="3" key="1">
    <citation type="submission" date="2021-02" db="EMBL/GenBank/DDBJ databases">
        <authorList>
            <person name="Nowell W R."/>
        </authorList>
    </citation>
    <scope>NUCLEOTIDE SEQUENCE</scope>
</reference>
<dbReference type="PANTHER" id="PTHR22722">
    <property type="entry name" value="LOW-DENSITY LIPOPROTEIN RECEPTOR-RELATED PROTEIN 2-RELATED"/>
    <property type="match status" value="1"/>
</dbReference>
<gene>
    <name evidence="3" type="ORF">EDS130_LOCUS42015</name>
</gene>
<dbReference type="PANTHER" id="PTHR22722:SF5">
    <property type="entry name" value="LOW-DENSITY LIPOPROTEIN RECEPTOR-RELATED PROTEIN 1B"/>
    <property type="match status" value="1"/>
</dbReference>
<dbReference type="PRINTS" id="PR00261">
    <property type="entry name" value="LDLRECEPTOR"/>
</dbReference>
<proteinExistence type="predicted"/>
<dbReference type="AlphaFoldDB" id="A0A815SMH3"/>
<dbReference type="Pfam" id="PF00057">
    <property type="entry name" value="Ldl_recept_a"/>
    <property type="match status" value="1"/>
</dbReference>
<dbReference type="PROSITE" id="PS50068">
    <property type="entry name" value="LDLRA_2"/>
    <property type="match status" value="1"/>
</dbReference>
<feature type="non-terminal residue" evidence="3">
    <location>
        <position position="230"/>
    </location>
</feature>
<dbReference type="Proteomes" id="UP000663852">
    <property type="component" value="Unassembled WGS sequence"/>
</dbReference>
<dbReference type="SMART" id="SM00192">
    <property type="entry name" value="LDLa"/>
    <property type="match status" value="2"/>
</dbReference>
<dbReference type="InterPro" id="IPR051221">
    <property type="entry name" value="LDLR-related"/>
</dbReference>
<keyword evidence="1 2" id="KW-1015">Disulfide bond</keyword>
<evidence type="ECO:0000256" key="2">
    <source>
        <dbReference type="PROSITE-ProRule" id="PRU00124"/>
    </source>
</evidence>
<protein>
    <submittedName>
        <fullName evidence="3">Uncharacterized protein</fullName>
    </submittedName>
</protein>
<feature type="disulfide bond" evidence="2">
    <location>
        <begin position="113"/>
        <end position="125"/>
    </location>
</feature>
<dbReference type="GO" id="GO:0005041">
    <property type="term" value="F:low-density lipoprotein particle receptor activity"/>
    <property type="evidence" value="ECO:0007669"/>
    <property type="project" value="TreeGrafter"/>
</dbReference>
<comment type="caution">
    <text evidence="2">Lacks conserved residue(s) required for the propagation of feature annotation.</text>
</comment>
<evidence type="ECO:0000256" key="1">
    <source>
        <dbReference type="ARBA" id="ARBA00023157"/>
    </source>
</evidence>
<feature type="disulfide bond" evidence="2">
    <location>
        <begin position="120"/>
        <end position="138"/>
    </location>
</feature>
<comment type="caution">
    <text evidence="3">The sequence shown here is derived from an EMBL/GenBank/DDBJ whole genome shotgun (WGS) entry which is preliminary data.</text>
</comment>
<dbReference type="Gene3D" id="4.10.400.10">
    <property type="entry name" value="Low-density Lipoprotein Receptor"/>
    <property type="match status" value="1"/>
</dbReference>
<dbReference type="EMBL" id="CAJNOJ010000586">
    <property type="protein sequence ID" value="CAF1490813.1"/>
    <property type="molecule type" value="Genomic_DNA"/>
</dbReference>
<dbReference type="InterPro" id="IPR036055">
    <property type="entry name" value="LDL_receptor-like_sf"/>
</dbReference>
<dbReference type="GO" id="GO:0043235">
    <property type="term" value="C:receptor complex"/>
    <property type="evidence" value="ECO:0007669"/>
    <property type="project" value="TreeGrafter"/>
</dbReference>
<dbReference type="OrthoDB" id="10029595at2759"/>